<dbReference type="PANTHER" id="PTHR24220">
    <property type="entry name" value="IMPORT ATP-BINDING PROTEIN"/>
    <property type="match status" value="1"/>
</dbReference>
<dbReference type="SMART" id="SM00382">
    <property type="entry name" value="AAA"/>
    <property type="match status" value="1"/>
</dbReference>
<dbReference type="EMBL" id="CP017269">
    <property type="protein sequence ID" value="AOT69738.1"/>
    <property type="molecule type" value="Genomic_DNA"/>
</dbReference>
<sequence length="227" mass="25062">MDMENNIIYMKDIVKSYKLGKNKLTVLKEVSLEVTAGEFVAVLGPSGSGKSTLMNIIGCIDVADSGEYILGGQNIKARNDDELAHVRNREIGFIFQRFNLLPKYTAIHNVAFPLLLRGINKEKAYERATLLLEKVGLGGRMKHKPLELSGGEQQRVSIARALSGEPRLLLADEPTGALDSKTGREIIDMFSELSREGNTIVMITHDLGVAKEAKRIVRVKDGKIVEE</sequence>
<keyword evidence="2" id="KW-0547">Nucleotide-binding</keyword>
<dbReference type="GO" id="GO:0016887">
    <property type="term" value="F:ATP hydrolysis activity"/>
    <property type="evidence" value="ECO:0007669"/>
    <property type="project" value="InterPro"/>
</dbReference>
<gene>
    <name evidence="5" type="ORF">Gferi_09165</name>
</gene>
<dbReference type="PANTHER" id="PTHR24220:SF86">
    <property type="entry name" value="ABC TRANSPORTER ABCH.1"/>
    <property type="match status" value="1"/>
</dbReference>
<dbReference type="CDD" id="cd03255">
    <property type="entry name" value="ABC_MJ0796_LolCDE_FtsE"/>
    <property type="match status" value="1"/>
</dbReference>
<dbReference type="InterPro" id="IPR017871">
    <property type="entry name" value="ABC_transporter-like_CS"/>
</dbReference>
<dbReference type="InterPro" id="IPR003439">
    <property type="entry name" value="ABC_transporter-like_ATP-bd"/>
</dbReference>
<keyword evidence="6" id="KW-1185">Reference proteome</keyword>
<keyword evidence="3 5" id="KW-0067">ATP-binding</keyword>
<dbReference type="InterPro" id="IPR017911">
    <property type="entry name" value="MacB-like_ATP-bd"/>
</dbReference>
<dbReference type="Gene3D" id="3.40.50.300">
    <property type="entry name" value="P-loop containing nucleotide triphosphate hydrolases"/>
    <property type="match status" value="1"/>
</dbReference>
<feature type="domain" description="ABC transporter" evidence="4">
    <location>
        <begin position="8"/>
        <end position="227"/>
    </location>
</feature>
<reference evidence="5 6" key="1">
    <citation type="submission" date="2016-09" db="EMBL/GenBank/DDBJ databases">
        <title>Genomic analysis reveals versatility of anaerobic energy metabolism of Geosporobacter ferrireducens IRF9 of phylum Firmicutes.</title>
        <authorList>
            <person name="Kim S.-J."/>
        </authorList>
    </citation>
    <scope>NUCLEOTIDE SEQUENCE [LARGE SCALE GENOMIC DNA]</scope>
    <source>
        <strain evidence="5 6">IRF9</strain>
    </source>
</reference>
<dbReference type="PROSITE" id="PS50893">
    <property type="entry name" value="ABC_TRANSPORTER_2"/>
    <property type="match status" value="1"/>
</dbReference>
<dbReference type="GO" id="GO:0005886">
    <property type="term" value="C:plasma membrane"/>
    <property type="evidence" value="ECO:0007669"/>
    <property type="project" value="TreeGrafter"/>
</dbReference>
<evidence type="ECO:0000256" key="2">
    <source>
        <dbReference type="ARBA" id="ARBA00022741"/>
    </source>
</evidence>
<dbReference type="GO" id="GO:0022857">
    <property type="term" value="F:transmembrane transporter activity"/>
    <property type="evidence" value="ECO:0007669"/>
    <property type="project" value="TreeGrafter"/>
</dbReference>
<name>A0A1D8GFQ7_9FIRM</name>
<dbReference type="InterPro" id="IPR015854">
    <property type="entry name" value="ABC_transpr_LolD-like"/>
</dbReference>
<dbReference type="PROSITE" id="PS00211">
    <property type="entry name" value="ABC_TRANSPORTER_1"/>
    <property type="match status" value="1"/>
</dbReference>
<dbReference type="STRING" id="1424294.Gferi_09165"/>
<dbReference type="Pfam" id="PF00005">
    <property type="entry name" value="ABC_tran"/>
    <property type="match status" value="1"/>
</dbReference>
<dbReference type="Proteomes" id="UP000095743">
    <property type="component" value="Chromosome"/>
</dbReference>
<dbReference type="GO" id="GO:0005524">
    <property type="term" value="F:ATP binding"/>
    <property type="evidence" value="ECO:0007669"/>
    <property type="project" value="UniProtKB-KW"/>
</dbReference>
<evidence type="ECO:0000256" key="3">
    <source>
        <dbReference type="ARBA" id="ARBA00022840"/>
    </source>
</evidence>
<organism evidence="5 6">
    <name type="scientific">Geosporobacter ferrireducens</name>
    <dbReference type="NCBI Taxonomy" id="1424294"/>
    <lineage>
        <taxon>Bacteria</taxon>
        <taxon>Bacillati</taxon>
        <taxon>Bacillota</taxon>
        <taxon>Clostridia</taxon>
        <taxon>Peptostreptococcales</taxon>
        <taxon>Thermotaleaceae</taxon>
        <taxon>Geosporobacter</taxon>
    </lineage>
</organism>
<evidence type="ECO:0000259" key="4">
    <source>
        <dbReference type="PROSITE" id="PS50893"/>
    </source>
</evidence>
<keyword evidence="1" id="KW-0813">Transport</keyword>
<dbReference type="AlphaFoldDB" id="A0A1D8GFQ7"/>
<protein>
    <submittedName>
        <fullName evidence="5">Macrolide ABC transporter ATP-binding protein</fullName>
    </submittedName>
</protein>
<dbReference type="InterPro" id="IPR027417">
    <property type="entry name" value="P-loop_NTPase"/>
</dbReference>
<dbReference type="GO" id="GO:0098796">
    <property type="term" value="C:membrane protein complex"/>
    <property type="evidence" value="ECO:0007669"/>
    <property type="project" value="UniProtKB-ARBA"/>
</dbReference>
<evidence type="ECO:0000313" key="5">
    <source>
        <dbReference type="EMBL" id="AOT69738.1"/>
    </source>
</evidence>
<dbReference type="FunFam" id="3.40.50.300:FF:000032">
    <property type="entry name" value="Export ABC transporter ATP-binding protein"/>
    <property type="match status" value="1"/>
</dbReference>
<evidence type="ECO:0000256" key="1">
    <source>
        <dbReference type="ARBA" id="ARBA00022448"/>
    </source>
</evidence>
<accession>A0A1D8GFQ7</accession>
<evidence type="ECO:0000313" key="6">
    <source>
        <dbReference type="Proteomes" id="UP000095743"/>
    </source>
</evidence>
<dbReference type="InterPro" id="IPR003593">
    <property type="entry name" value="AAA+_ATPase"/>
</dbReference>
<dbReference type="KEGG" id="gfe:Gferi_09165"/>
<proteinExistence type="predicted"/>
<dbReference type="SUPFAM" id="SSF52540">
    <property type="entry name" value="P-loop containing nucleoside triphosphate hydrolases"/>
    <property type="match status" value="1"/>
</dbReference>